<dbReference type="SUPFAM" id="SSF53474">
    <property type="entry name" value="alpha/beta-Hydrolases"/>
    <property type="match status" value="1"/>
</dbReference>
<accession>A0A935CD42</accession>
<organism evidence="2 3">
    <name type="scientific">Candidatus Phosphoribacter hodrii</name>
    <dbReference type="NCBI Taxonomy" id="2953743"/>
    <lineage>
        <taxon>Bacteria</taxon>
        <taxon>Bacillati</taxon>
        <taxon>Actinomycetota</taxon>
        <taxon>Actinomycetes</taxon>
        <taxon>Micrococcales</taxon>
        <taxon>Dermatophilaceae</taxon>
        <taxon>Candidatus Phosphoribacter</taxon>
    </lineage>
</organism>
<comment type="caution">
    <text evidence="2">The sequence shown here is derived from an EMBL/GenBank/DDBJ whole genome shotgun (WGS) entry which is preliminary data.</text>
</comment>
<protein>
    <recommendedName>
        <fullName evidence="1">GPI inositol-deacylase PGAP1-like alpha/beta domain-containing protein</fullName>
    </recommendedName>
</protein>
<dbReference type="GO" id="GO:0016788">
    <property type="term" value="F:hydrolase activity, acting on ester bonds"/>
    <property type="evidence" value="ECO:0007669"/>
    <property type="project" value="InterPro"/>
</dbReference>
<feature type="domain" description="GPI inositol-deacylase PGAP1-like alpha/beta" evidence="1">
    <location>
        <begin position="229"/>
        <end position="273"/>
    </location>
</feature>
<dbReference type="InterPro" id="IPR029058">
    <property type="entry name" value="AB_hydrolase_fold"/>
</dbReference>
<dbReference type="InterPro" id="IPR012908">
    <property type="entry name" value="PGAP1-ab_dom-like"/>
</dbReference>
<dbReference type="Proteomes" id="UP000718281">
    <property type="component" value="Unassembled WGS sequence"/>
</dbReference>
<evidence type="ECO:0000313" key="3">
    <source>
        <dbReference type="Proteomes" id="UP000718281"/>
    </source>
</evidence>
<evidence type="ECO:0000313" key="2">
    <source>
        <dbReference type="EMBL" id="MBK6300468.1"/>
    </source>
</evidence>
<dbReference type="Gene3D" id="3.40.50.1820">
    <property type="entry name" value="alpha/beta hydrolase"/>
    <property type="match status" value="1"/>
</dbReference>
<dbReference type="AlphaFoldDB" id="A0A935CD42"/>
<dbReference type="Pfam" id="PF07819">
    <property type="entry name" value="PGAP1"/>
    <property type="match status" value="1"/>
</dbReference>
<evidence type="ECO:0000259" key="1">
    <source>
        <dbReference type="Pfam" id="PF07819"/>
    </source>
</evidence>
<dbReference type="EMBL" id="JADIXZ010000004">
    <property type="protein sequence ID" value="MBK6300468.1"/>
    <property type="molecule type" value="Genomic_DNA"/>
</dbReference>
<sequence>MKASEAAEVGRVLGETLVGTARRSGQLSAAILDRGYGAAARIAGPAHRDRIERVRTAHRQATTRAGQAVGRGLGAIGHGVARVGARFADGRPVVEEPGAYQAVSVLNGLYGDRLQQRHSPLSLPMALRAEGRDVPLSRGGLHAAYPHATGLVVVFIHGLVETDDWWDIRSERNWGHPGESYSRRLRAEGAWTPVRVRYNTGLRVSNNGQHLDDLLDALVAGWPVPVCGLVLVGHSMGGLVLHSALAQASSDRQWPSLVRVTVTIGTPHQGAAIVRGVARLTPVLARLPETRWLAEVISSRPAGMGDLGHGNLLADDWHDVDSGALTAPARTVPLAGGIRHCVVIGTVPSKRDGLVAGWVGDLLVRPADAQVAASRGEVDPRDIRVVGGARHLDLLNHPAVYVHLSEWLAFAARHSPAPEPSEG</sequence>
<name>A0A935CD42_9MICO</name>
<gene>
    <name evidence="2" type="ORF">IPF40_05260</name>
</gene>
<reference evidence="2 3" key="1">
    <citation type="submission" date="2020-10" db="EMBL/GenBank/DDBJ databases">
        <title>Connecting structure to function with the recovery of over 1000 high-quality activated sludge metagenome-assembled genomes encoding full-length rRNA genes using long-read sequencing.</title>
        <authorList>
            <person name="Singleton C.M."/>
            <person name="Petriglieri F."/>
            <person name="Kristensen J.M."/>
            <person name="Kirkegaard R.H."/>
            <person name="Michaelsen T.Y."/>
            <person name="Andersen M.H."/>
            <person name="Karst S.M."/>
            <person name="Dueholm M.S."/>
            <person name="Nielsen P.H."/>
            <person name="Albertsen M."/>
        </authorList>
    </citation>
    <scope>NUCLEOTIDE SEQUENCE [LARGE SCALE GENOMIC DNA]</scope>
    <source>
        <strain evidence="2">AalE_18-Q3-R2-46_BAT3C.188</strain>
    </source>
</reference>
<proteinExistence type="predicted"/>